<accession>A0A699ZUR2</accession>
<keyword evidence="2" id="KW-1185">Reference proteome</keyword>
<gene>
    <name evidence="1" type="ORF">HaLaN_16667</name>
</gene>
<evidence type="ECO:0000313" key="2">
    <source>
        <dbReference type="Proteomes" id="UP000485058"/>
    </source>
</evidence>
<feature type="non-terminal residue" evidence="1">
    <location>
        <position position="1"/>
    </location>
</feature>
<protein>
    <submittedName>
        <fullName evidence="1">Uncharacterized protein</fullName>
    </submittedName>
</protein>
<evidence type="ECO:0000313" key="1">
    <source>
        <dbReference type="EMBL" id="GFH19682.1"/>
    </source>
</evidence>
<organism evidence="1 2">
    <name type="scientific">Haematococcus lacustris</name>
    <name type="common">Green alga</name>
    <name type="synonym">Haematococcus pluvialis</name>
    <dbReference type="NCBI Taxonomy" id="44745"/>
    <lineage>
        <taxon>Eukaryota</taxon>
        <taxon>Viridiplantae</taxon>
        <taxon>Chlorophyta</taxon>
        <taxon>core chlorophytes</taxon>
        <taxon>Chlorophyceae</taxon>
        <taxon>CS clade</taxon>
        <taxon>Chlamydomonadales</taxon>
        <taxon>Haematococcaceae</taxon>
        <taxon>Haematococcus</taxon>
    </lineage>
</organism>
<dbReference type="EMBL" id="BLLF01001502">
    <property type="protein sequence ID" value="GFH19682.1"/>
    <property type="molecule type" value="Genomic_DNA"/>
</dbReference>
<proteinExistence type="predicted"/>
<comment type="caution">
    <text evidence="1">The sequence shown here is derived from an EMBL/GenBank/DDBJ whole genome shotgun (WGS) entry which is preliminary data.</text>
</comment>
<dbReference type="Proteomes" id="UP000485058">
    <property type="component" value="Unassembled WGS sequence"/>
</dbReference>
<name>A0A699ZUR2_HAELA</name>
<sequence length="12" mass="1322">MEVVLETLTAIC</sequence>
<reference evidence="1 2" key="1">
    <citation type="submission" date="2020-02" db="EMBL/GenBank/DDBJ databases">
        <title>Draft genome sequence of Haematococcus lacustris strain NIES-144.</title>
        <authorList>
            <person name="Morimoto D."/>
            <person name="Nakagawa S."/>
            <person name="Yoshida T."/>
            <person name="Sawayama S."/>
        </authorList>
    </citation>
    <scope>NUCLEOTIDE SEQUENCE [LARGE SCALE GENOMIC DNA]</scope>
    <source>
        <strain evidence="1 2">NIES-144</strain>
    </source>
</reference>